<feature type="region of interest" description="Disordered" evidence="1">
    <location>
        <begin position="1"/>
        <end position="32"/>
    </location>
</feature>
<feature type="compositionally biased region" description="Polar residues" evidence="1">
    <location>
        <begin position="9"/>
        <end position="19"/>
    </location>
</feature>
<organism evidence="2 3">
    <name type="scientific">Novymonas esmeraldas</name>
    <dbReference type="NCBI Taxonomy" id="1808958"/>
    <lineage>
        <taxon>Eukaryota</taxon>
        <taxon>Discoba</taxon>
        <taxon>Euglenozoa</taxon>
        <taxon>Kinetoplastea</taxon>
        <taxon>Metakinetoplastina</taxon>
        <taxon>Trypanosomatida</taxon>
        <taxon>Trypanosomatidae</taxon>
        <taxon>Novymonas</taxon>
    </lineage>
</organism>
<reference evidence="2 3" key="1">
    <citation type="journal article" date="2021" name="MBio">
        <title>A New Model Trypanosomatid, Novymonas esmeraldas: Genomic Perception of Its 'Candidatus Pandoraea novymonadis' Endosymbiont.</title>
        <authorList>
            <person name="Zakharova A."/>
            <person name="Saura A."/>
            <person name="Butenko A."/>
            <person name="Podesvova L."/>
            <person name="Warmusova S."/>
            <person name="Kostygov A.Y."/>
            <person name="Nenarokova A."/>
            <person name="Lukes J."/>
            <person name="Opperdoes F.R."/>
            <person name="Yurchenko V."/>
        </authorList>
    </citation>
    <scope>NUCLEOTIDE SEQUENCE [LARGE SCALE GENOMIC DNA]</scope>
    <source>
        <strain evidence="2 3">E262AT.01</strain>
    </source>
</reference>
<proteinExistence type="predicted"/>
<dbReference type="EMBL" id="JAECZO010000100">
    <property type="protein sequence ID" value="KAK7197280.1"/>
    <property type="molecule type" value="Genomic_DNA"/>
</dbReference>
<dbReference type="Proteomes" id="UP001430356">
    <property type="component" value="Unassembled WGS sequence"/>
</dbReference>
<accession>A0AAW0EU42</accession>
<protein>
    <submittedName>
        <fullName evidence="2">Uncharacterized protein</fullName>
    </submittedName>
</protein>
<evidence type="ECO:0000256" key="1">
    <source>
        <dbReference type="SAM" id="MobiDB-lite"/>
    </source>
</evidence>
<gene>
    <name evidence="2" type="ORF">NESM_000674500</name>
</gene>
<name>A0AAW0EU42_9TRYP</name>
<sequence>MASEAPSKTAVNTRASLSTRLPRIREGPPVASASLHRKIETTYDAAFVVHPRTAFATAAAVHTGAGSSRTAPSITSTAAVAAAAAMGGTAADGTLQALEGQSYALLHHPTSAWESTTHAAARNVQAERPTDFYASARKIERDDDDRRGGLVGRVQRTLDIRTKRAEDANLRPPTPTYRRVERRVMQPALAQERFGVASNYLDLVECTQLKPDTEEQIGYDDAPLTRLPEGRLSQDLSVQSKIITKMGTSNELFRGTPKYLEGTAVSYAGHVPMAERNASCIHHGNDARRLFAKSTMTMAEHGGGVDVAVVGTNLVARHRGGKNAKAPPALQPKSADTLNKTVEGRLLRQTFFGTLERERQMNLRDDAQGQHYF</sequence>
<evidence type="ECO:0000313" key="3">
    <source>
        <dbReference type="Proteomes" id="UP001430356"/>
    </source>
</evidence>
<dbReference type="AlphaFoldDB" id="A0AAW0EU42"/>
<keyword evidence="3" id="KW-1185">Reference proteome</keyword>
<evidence type="ECO:0000313" key="2">
    <source>
        <dbReference type="EMBL" id="KAK7197280.1"/>
    </source>
</evidence>
<comment type="caution">
    <text evidence="2">The sequence shown here is derived from an EMBL/GenBank/DDBJ whole genome shotgun (WGS) entry which is preliminary data.</text>
</comment>